<dbReference type="OrthoDB" id="9804217at2"/>
<organism evidence="11 12">
    <name type="scientific">Alteribacillus iranensis</name>
    <dbReference type="NCBI Taxonomy" id="930128"/>
    <lineage>
        <taxon>Bacteria</taxon>
        <taxon>Bacillati</taxon>
        <taxon>Bacillota</taxon>
        <taxon>Bacilli</taxon>
        <taxon>Bacillales</taxon>
        <taxon>Bacillaceae</taxon>
        <taxon>Alteribacillus</taxon>
    </lineage>
</organism>
<feature type="domain" description="Indole-3-glycerol phosphate synthase" evidence="10">
    <location>
        <begin position="8"/>
        <end position="245"/>
    </location>
</feature>
<evidence type="ECO:0000256" key="3">
    <source>
        <dbReference type="ARBA" id="ARBA00008737"/>
    </source>
</evidence>
<dbReference type="EC" id="4.1.1.48" evidence="9"/>
<keyword evidence="5 9" id="KW-0210">Decarboxylase</keyword>
<dbReference type="PROSITE" id="PS00614">
    <property type="entry name" value="IGPS"/>
    <property type="match status" value="1"/>
</dbReference>
<accession>A0A1I1ZTX0</accession>
<dbReference type="HAMAP" id="MF_00134_B">
    <property type="entry name" value="IGPS_B"/>
    <property type="match status" value="1"/>
</dbReference>
<evidence type="ECO:0000256" key="4">
    <source>
        <dbReference type="ARBA" id="ARBA00022605"/>
    </source>
</evidence>
<dbReference type="HAMAP" id="MF_00134_A">
    <property type="entry name" value="IGPS_A"/>
    <property type="match status" value="1"/>
</dbReference>
<evidence type="ECO:0000313" key="11">
    <source>
        <dbReference type="EMBL" id="SFE34053.1"/>
    </source>
</evidence>
<evidence type="ECO:0000256" key="8">
    <source>
        <dbReference type="ARBA" id="ARBA00023239"/>
    </source>
</evidence>
<keyword evidence="8 9" id="KW-0456">Lyase</keyword>
<keyword evidence="7 9" id="KW-0057">Aromatic amino acid biosynthesis</keyword>
<dbReference type="AlphaFoldDB" id="A0A1I1ZTX0"/>
<dbReference type="STRING" id="930128.SAMN05192532_101391"/>
<keyword evidence="12" id="KW-1185">Reference proteome</keyword>
<dbReference type="EMBL" id="FONT01000001">
    <property type="protein sequence ID" value="SFE34053.1"/>
    <property type="molecule type" value="Genomic_DNA"/>
</dbReference>
<dbReference type="NCBIfam" id="NF001377">
    <property type="entry name" value="PRK00278.2-4"/>
    <property type="match status" value="1"/>
</dbReference>
<evidence type="ECO:0000256" key="6">
    <source>
        <dbReference type="ARBA" id="ARBA00022822"/>
    </source>
</evidence>
<name>A0A1I1ZTX0_9BACI</name>
<gene>
    <name evidence="9" type="primary">trpC</name>
    <name evidence="11" type="ORF">SAMN05192532_101391</name>
</gene>
<comment type="similarity">
    <text evidence="3 9">Belongs to the TrpC family.</text>
</comment>
<dbReference type="InterPro" id="IPR045186">
    <property type="entry name" value="Indole-3-glycerol_P_synth"/>
</dbReference>
<dbReference type="Proteomes" id="UP000199516">
    <property type="component" value="Unassembled WGS sequence"/>
</dbReference>
<dbReference type="FunFam" id="3.20.20.70:FF:000024">
    <property type="entry name" value="Indole-3-glycerol phosphate synthase"/>
    <property type="match status" value="1"/>
</dbReference>
<evidence type="ECO:0000259" key="10">
    <source>
        <dbReference type="Pfam" id="PF00218"/>
    </source>
</evidence>
<dbReference type="UniPathway" id="UPA00035">
    <property type="reaction ID" value="UER00043"/>
</dbReference>
<evidence type="ECO:0000256" key="9">
    <source>
        <dbReference type="HAMAP-Rule" id="MF_00134"/>
    </source>
</evidence>
<sequence length="257" mass="28737">MLDKILQTKISEINNIKLPEQVSTTTYSLRDALVKENEVQVIAEVKKASPSKGLIRSDFDPVTIAKSYERGGAAALSVLTDVEYFQGSKDYLTSVKQEVGLPVLRKDFIIDSVQVEESVRIGADAILLIAAALETNQLHELYEEAYEKGLEVLVEFHSEEELERVLHAFKPDIIGVNNRDLRTFHTTLQTTEQLKKHIPSGSVFVSESGIYSYQDIQYVQKQGANAVLVGESLMRQENVEQAVRLLKGEESHESSTL</sequence>
<comment type="pathway">
    <text evidence="2 9">Amino-acid biosynthesis; L-tryptophan biosynthesis; L-tryptophan from chorismate: step 4/5.</text>
</comment>
<keyword evidence="6 9" id="KW-0822">Tryptophan biosynthesis</keyword>
<dbReference type="PANTHER" id="PTHR22854">
    <property type="entry name" value="TRYPTOPHAN BIOSYNTHESIS PROTEIN"/>
    <property type="match status" value="1"/>
</dbReference>
<dbReference type="GO" id="GO:0004425">
    <property type="term" value="F:indole-3-glycerol-phosphate synthase activity"/>
    <property type="evidence" value="ECO:0007669"/>
    <property type="project" value="UniProtKB-UniRule"/>
</dbReference>
<dbReference type="InterPro" id="IPR001468">
    <property type="entry name" value="Indole-3-GlycerolPSynthase_CS"/>
</dbReference>
<proteinExistence type="inferred from homology"/>
<dbReference type="NCBIfam" id="NF001375">
    <property type="entry name" value="PRK00278.2-2"/>
    <property type="match status" value="1"/>
</dbReference>
<dbReference type="SUPFAM" id="SSF51366">
    <property type="entry name" value="Ribulose-phoshate binding barrel"/>
    <property type="match status" value="1"/>
</dbReference>
<evidence type="ECO:0000256" key="2">
    <source>
        <dbReference type="ARBA" id="ARBA00004696"/>
    </source>
</evidence>
<comment type="catalytic activity">
    <reaction evidence="1 9">
        <text>1-(2-carboxyphenylamino)-1-deoxy-D-ribulose 5-phosphate + H(+) = (1S,2R)-1-C-(indol-3-yl)glycerol 3-phosphate + CO2 + H2O</text>
        <dbReference type="Rhea" id="RHEA:23476"/>
        <dbReference type="ChEBI" id="CHEBI:15377"/>
        <dbReference type="ChEBI" id="CHEBI:15378"/>
        <dbReference type="ChEBI" id="CHEBI:16526"/>
        <dbReference type="ChEBI" id="CHEBI:58613"/>
        <dbReference type="ChEBI" id="CHEBI:58866"/>
        <dbReference type="EC" id="4.1.1.48"/>
    </reaction>
</comment>
<protein>
    <recommendedName>
        <fullName evidence="9">Indole-3-glycerol phosphate synthase</fullName>
        <shortName evidence="9">IGPS</shortName>
        <ecNumber evidence="9">4.1.1.48</ecNumber>
    </recommendedName>
</protein>
<dbReference type="GO" id="GO:0000162">
    <property type="term" value="P:L-tryptophan biosynthetic process"/>
    <property type="evidence" value="ECO:0007669"/>
    <property type="project" value="UniProtKB-UniRule"/>
</dbReference>
<dbReference type="PANTHER" id="PTHR22854:SF2">
    <property type="entry name" value="INDOLE-3-GLYCEROL-PHOSPHATE SYNTHASE"/>
    <property type="match status" value="1"/>
</dbReference>
<reference evidence="11 12" key="1">
    <citation type="submission" date="2016-10" db="EMBL/GenBank/DDBJ databases">
        <authorList>
            <person name="de Groot N.N."/>
        </authorList>
    </citation>
    <scope>NUCLEOTIDE SEQUENCE [LARGE SCALE GENOMIC DNA]</scope>
    <source>
        <strain evidence="11 12">DSM 23995</strain>
    </source>
</reference>
<dbReference type="InterPro" id="IPR011060">
    <property type="entry name" value="RibuloseP-bd_barrel"/>
</dbReference>
<dbReference type="CDD" id="cd00331">
    <property type="entry name" value="IGPS"/>
    <property type="match status" value="1"/>
</dbReference>
<dbReference type="Gene3D" id="3.20.20.70">
    <property type="entry name" value="Aldolase class I"/>
    <property type="match status" value="1"/>
</dbReference>
<dbReference type="InterPro" id="IPR013785">
    <property type="entry name" value="Aldolase_TIM"/>
</dbReference>
<evidence type="ECO:0000256" key="1">
    <source>
        <dbReference type="ARBA" id="ARBA00001633"/>
    </source>
</evidence>
<dbReference type="InterPro" id="IPR013798">
    <property type="entry name" value="Indole-3-glycerol_P_synth_dom"/>
</dbReference>
<keyword evidence="4 9" id="KW-0028">Amino-acid biosynthesis</keyword>
<evidence type="ECO:0000256" key="5">
    <source>
        <dbReference type="ARBA" id="ARBA00022793"/>
    </source>
</evidence>
<evidence type="ECO:0000313" key="12">
    <source>
        <dbReference type="Proteomes" id="UP000199516"/>
    </source>
</evidence>
<dbReference type="RefSeq" id="WP_091656626.1">
    <property type="nucleotide sequence ID" value="NZ_FONT01000001.1"/>
</dbReference>
<dbReference type="Pfam" id="PF00218">
    <property type="entry name" value="IGPS"/>
    <property type="match status" value="1"/>
</dbReference>
<dbReference type="GO" id="GO:0004640">
    <property type="term" value="F:phosphoribosylanthranilate isomerase activity"/>
    <property type="evidence" value="ECO:0007669"/>
    <property type="project" value="TreeGrafter"/>
</dbReference>
<evidence type="ECO:0000256" key="7">
    <source>
        <dbReference type="ARBA" id="ARBA00023141"/>
    </source>
</evidence>